<dbReference type="InterPro" id="IPR041470">
    <property type="entry name" value="GCP_N"/>
</dbReference>
<dbReference type="PANTHER" id="PTHR19302:SF70">
    <property type="entry name" value="GAMMA-TUBULIN COMPLEX COMPONENT 6"/>
    <property type="match status" value="1"/>
</dbReference>
<evidence type="ECO:0000256" key="6">
    <source>
        <dbReference type="SAM" id="MobiDB-lite"/>
    </source>
</evidence>
<dbReference type="Proteomes" id="UP001148614">
    <property type="component" value="Unassembled WGS sequence"/>
</dbReference>
<dbReference type="InterPro" id="IPR013964">
    <property type="entry name" value="DASH_Ask1"/>
</dbReference>
<dbReference type="GO" id="GO:0051011">
    <property type="term" value="F:microtubule minus-end binding"/>
    <property type="evidence" value="ECO:0007669"/>
    <property type="project" value="TreeGrafter"/>
</dbReference>
<dbReference type="GO" id="GO:0000930">
    <property type="term" value="C:gamma-tubulin complex"/>
    <property type="evidence" value="ECO:0007669"/>
    <property type="project" value="TreeGrafter"/>
</dbReference>
<keyword evidence="4" id="KW-0493">Microtubule</keyword>
<feature type="compositionally biased region" description="Basic and acidic residues" evidence="6">
    <location>
        <begin position="923"/>
        <end position="938"/>
    </location>
</feature>
<dbReference type="Pfam" id="PF04130">
    <property type="entry name" value="GCP_C_terminal"/>
    <property type="match status" value="1"/>
</dbReference>
<accession>A0A9W8N5I6</accession>
<feature type="domain" description="Gamma tubulin complex component protein N-terminal" evidence="8">
    <location>
        <begin position="184"/>
        <end position="439"/>
    </location>
</feature>
<comment type="caution">
    <text evidence="9">The sequence shown here is derived from an EMBL/GenBank/DDBJ whole genome shotgun (WGS) entry which is preliminary data.</text>
</comment>
<organism evidence="9 10">
    <name type="scientific">Xylaria arbuscula</name>
    <dbReference type="NCBI Taxonomy" id="114810"/>
    <lineage>
        <taxon>Eukaryota</taxon>
        <taxon>Fungi</taxon>
        <taxon>Dikarya</taxon>
        <taxon>Ascomycota</taxon>
        <taxon>Pezizomycotina</taxon>
        <taxon>Sordariomycetes</taxon>
        <taxon>Xylariomycetidae</taxon>
        <taxon>Xylariales</taxon>
        <taxon>Xylariaceae</taxon>
        <taxon>Xylaria</taxon>
    </lineage>
</organism>
<evidence type="ECO:0000256" key="2">
    <source>
        <dbReference type="ARBA" id="ARBA00010337"/>
    </source>
</evidence>
<dbReference type="GO" id="GO:0007020">
    <property type="term" value="P:microtubule nucleation"/>
    <property type="evidence" value="ECO:0007669"/>
    <property type="project" value="InterPro"/>
</dbReference>
<comment type="similarity">
    <text evidence="2">Belongs to the TUBGCP family.</text>
</comment>
<evidence type="ECO:0000256" key="1">
    <source>
        <dbReference type="ARBA" id="ARBA00004245"/>
    </source>
</evidence>
<dbReference type="GO" id="GO:0043015">
    <property type="term" value="F:gamma-tubulin binding"/>
    <property type="evidence" value="ECO:0007669"/>
    <property type="project" value="InterPro"/>
</dbReference>
<evidence type="ECO:0000313" key="9">
    <source>
        <dbReference type="EMBL" id="KAJ3556741.1"/>
    </source>
</evidence>
<dbReference type="Pfam" id="PF17681">
    <property type="entry name" value="GCP_N_terminal"/>
    <property type="match status" value="1"/>
</dbReference>
<dbReference type="EMBL" id="JANPWZ010002699">
    <property type="protein sequence ID" value="KAJ3556741.1"/>
    <property type="molecule type" value="Genomic_DNA"/>
</dbReference>
<dbReference type="Pfam" id="PF08655">
    <property type="entry name" value="DASH_Ask1"/>
    <property type="match status" value="1"/>
</dbReference>
<keyword evidence="3" id="KW-0963">Cytoplasm</keyword>
<dbReference type="InterPro" id="IPR007259">
    <property type="entry name" value="GCP"/>
</dbReference>
<dbReference type="GO" id="GO:0042729">
    <property type="term" value="C:DASH complex"/>
    <property type="evidence" value="ECO:0007669"/>
    <property type="project" value="InterPro"/>
</dbReference>
<dbReference type="GO" id="GO:0051321">
    <property type="term" value="P:meiotic cell cycle"/>
    <property type="evidence" value="ECO:0007669"/>
    <property type="project" value="TreeGrafter"/>
</dbReference>
<evidence type="ECO:0000313" key="10">
    <source>
        <dbReference type="Proteomes" id="UP001148614"/>
    </source>
</evidence>
<sequence>MKRKWCYFQDNMAEEDTANVFAFPDYSLSSKLLALPSNPEDQFFGLSVENGQKTSDIVDSELISKRDTEFFKIPDEFAISDLNGHENETDDLRNVTTAPLHDTVLHDLDFIDELWYEGEQPPTAAAEYKTWDSFFSDAPQRAPLFITEAGPLAYDAAITDEDDPLGLVNTDHLVVQSGAYLAALLALALGRGSVFFEWDASKSAFVPVVYDMRISGYSTGALHGIQSSCLTLGTTTRFLSSYVQLTYSTRASAVRISLAKAVDVLLLAIQQQFGERSKQVRSLLQLQSLVEPIETMLVHLRALVHTVSRMRTDEQVLSHIFSETEKLDNDHSLLPVLMCEILSRVTEPWTDFVEKWIGVTAEEGFPMTKDGPGKSFVKVEDISKVDDFGFETEERDYVLDEDRVPSFVPPDIMLVMFEAGKNLRLLRTHHPNHPLCHPNTAASSNPPALKWLFDWESIDDIRRKVTLYEKSMLHRILGTSSDATVLNEPEARVSSREQGILRVFGNDAAHLEQQLLASIQALDQAPTVAATQDTLSCLVEDLLLHGKFRTNTSTFDLHWSLIPLHSFGPLVTTQVRLVNREYMKLLFSAHDLKENLCVQKEFQLLGNGMFCSRLSHALFDPDLETAERQVGVAMSGGVMGLRMNGRETWPPASSELRLALMGVLSDTYLPNTPQGPSSSKNDMIDLPGDLSFALRDLSPEEIDRCMDPTSLEALDFLRLAYKTPAPLSPIMTPGILIKYDKIFKLLLRVLRLLYVVGQLSRDTSRMQRYGRDTGDVWLRFRFEAQHLVQSVATYFFDTGIHTPWLRFETWLDEIQSELTRVDIDTLKTRVVSPDEVREEHEKMLDRIMSTLLLRKRQQPVLTLLEDIFRLTLKFSRQVQLEVSGKVEGNASQVIIQEFYQSFKKKVGVFITVCHGLSEKKEATNRGLRRDKMSEDGGRDSNSNANDENTIDRLLVRLDMLGLDWSWTMPRIACLGSYDATWVSSPQNSRNPAKAGATTSVSHINININIKFIQFSSVQFALLAYFRNVTAGYGFIFVREESHLNRRVGAVRAVYYTHLTSKAHRIVTTSILPLVEQYGEHSKNVWEASKFWKQFFEASANVSLSGYEELAGEADTTAEETTVDETTSDYDATREDATEVSQQHAAPTHHEIHPRTVCRLRLAVPGPAARTQERRNL</sequence>
<dbReference type="FunFam" id="1.20.120.1900:FF:000013">
    <property type="entry name" value="Spindle pole body component"/>
    <property type="match status" value="1"/>
</dbReference>
<dbReference type="GO" id="GO:0005816">
    <property type="term" value="C:spindle pole body"/>
    <property type="evidence" value="ECO:0007669"/>
    <property type="project" value="UniProtKB-ARBA"/>
</dbReference>
<evidence type="ECO:0000259" key="7">
    <source>
        <dbReference type="Pfam" id="PF04130"/>
    </source>
</evidence>
<dbReference type="VEuPathDB" id="FungiDB:F4678DRAFT_435683"/>
<dbReference type="VEuPathDB" id="FungiDB:F4678DRAFT_435681"/>
<feature type="region of interest" description="Disordered" evidence="6">
    <location>
        <begin position="923"/>
        <end position="945"/>
    </location>
</feature>
<dbReference type="InterPro" id="IPR040457">
    <property type="entry name" value="GCP_C"/>
</dbReference>
<keyword evidence="10" id="KW-1185">Reference proteome</keyword>
<dbReference type="GO" id="GO:0005874">
    <property type="term" value="C:microtubule"/>
    <property type="evidence" value="ECO:0007669"/>
    <property type="project" value="UniProtKB-KW"/>
</dbReference>
<evidence type="ECO:0000256" key="3">
    <source>
        <dbReference type="ARBA" id="ARBA00022490"/>
    </source>
</evidence>
<evidence type="ECO:0000256" key="5">
    <source>
        <dbReference type="ARBA" id="ARBA00023212"/>
    </source>
</evidence>
<dbReference type="Gene3D" id="1.20.120.1900">
    <property type="entry name" value="Gamma-tubulin complex, C-terminal domain"/>
    <property type="match status" value="1"/>
</dbReference>
<dbReference type="GO" id="GO:0008608">
    <property type="term" value="P:attachment of spindle microtubules to kinetochore"/>
    <property type="evidence" value="ECO:0007669"/>
    <property type="project" value="InterPro"/>
</dbReference>
<feature type="domain" description="Gamma tubulin complex component C-terminal" evidence="7">
    <location>
        <begin position="592"/>
        <end position="959"/>
    </location>
</feature>
<gene>
    <name evidence="9" type="ORF">NPX13_g10072</name>
</gene>
<dbReference type="InterPro" id="IPR042241">
    <property type="entry name" value="GCP_C_sf"/>
</dbReference>
<dbReference type="AlphaFoldDB" id="A0A9W8N5I6"/>
<protein>
    <recommendedName>
        <fullName evidence="11">Spindle pole body component</fullName>
    </recommendedName>
</protein>
<evidence type="ECO:0008006" key="11">
    <source>
        <dbReference type="Google" id="ProtNLM"/>
    </source>
</evidence>
<dbReference type="GO" id="GO:0031122">
    <property type="term" value="P:cytoplasmic microtubule organization"/>
    <property type="evidence" value="ECO:0007669"/>
    <property type="project" value="TreeGrafter"/>
</dbReference>
<keyword evidence="5" id="KW-0206">Cytoskeleton</keyword>
<name>A0A9W8N5I6_9PEZI</name>
<evidence type="ECO:0000256" key="4">
    <source>
        <dbReference type="ARBA" id="ARBA00022701"/>
    </source>
</evidence>
<dbReference type="GO" id="GO:0000922">
    <property type="term" value="C:spindle pole"/>
    <property type="evidence" value="ECO:0007669"/>
    <property type="project" value="InterPro"/>
</dbReference>
<reference evidence="9" key="1">
    <citation type="submission" date="2022-07" db="EMBL/GenBank/DDBJ databases">
        <title>Genome Sequence of Xylaria arbuscula.</title>
        <authorList>
            <person name="Buettner E."/>
        </authorList>
    </citation>
    <scope>NUCLEOTIDE SEQUENCE</scope>
    <source>
        <strain evidence="9">VT107</strain>
    </source>
</reference>
<dbReference type="GO" id="GO:0000278">
    <property type="term" value="P:mitotic cell cycle"/>
    <property type="evidence" value="ECO:0007669"/>
    <property type="project" value="TreeGrafter"/>
</dbReference>
<dbReference type="PANTHER" id="PTHR19302">
    <property type="entry name" value="GAMMA TUBULIN COMPLEX PROTEIN"/>
    <property type="match status" value="1"/>
</dbReference>
<evidence type="ECO:0000259" key="8">
    <source>
        <dbReference type="Pfam" id="PF17681"/>
    </source>
</evidence>
<comment type="subcellular location">
    <subcellularLocation>
        <location evidence="1">Cytoplasm</location>
        <location evidence="1">Cytoskeleton</location>
    </subcellularLocation>
</comment>
<dbReference type="GO" id="GO:0072686">
    <property type="term" value="C:mitotic spindle"/>
    <property type="evidence" value="ECO:0007669"/>
    <property type="project" value="InterPro"/>
</dbReference>
<dbReference type="GO" id="GO:0051225">
    <property type="term" value="P:spindle assembly"/>
    <property type="evidence" value="ECO:0007669"/>
    <property type="project" value="TreeGrafter"/>
</dbReference>
<proteinExistence type="inferred from homology"/>